<evidence type="ECO:0000313" key="3">
    <source>
        <dbReference type="Proteomes" id="UP001213000"/>
    </source>
</evidence>
<evidence type="ECO:0008006" key="4">
    <source>
        <dbReference type="Google" id="ProtNLM"/>
    </source>
</evidence>
<name>A0AAD5W3C8_9AGAR</name>
<dbReference type="Pfam" id="PF11957">
    <property type="entry name" value="efThoc1"/>
    <property type="match status" value="1"/>
</dbReference>
<gene>
    <name evidence="2" type="ORF">NP233_g1220</name>
</gene>
<dbReference type="PANTHER" id="PTHR13265">
    <property type="entry name" value="THO COMPLEX SUBUNIT 1"/>
    <property type="match status" value="1"/>
</dbReference>
<keyword evidence="3" id="KW-1185">Reference proteome</keyword>
<comment type="caution">
    <text evidence="2">The sequence shown here is derived from an EMBL/GenBank/DDBJ whole genome shotgun (WGS) entry which is preliminary data.</text>
</comment>
<proteinExistence type="predicted"/>
<feature type="compositionally biased region" description="Pro residues" evidence="1">
    <location>
        <begin position="601"/>
        <end position="612"/>
    </location>
</feature>
<organism evidence="2 3">
    <name type="scientific">Leucocoprinus birnbaumii</name>
    <dbReference type="NCBI Taxonomy" id="56174"/>
    <lineage>
        <taxon>Eukaryota</taxon>
        <taxon>Fungi</taxon>
        <taxon>Dikarya</taxon>
        <taxon>Basidiomycota</taxon>
        <taxon>Agaricomycotina</taxon>
        <taxon>Agaricomycetes</taxon>
        <taxon>Agaricomycetidae</taxon>
        <taxon>Agaricales</taxon>
        <taxon>Agaricineae</taxon>
        <taxon>Agaricaceae</taxon>
        <taxon>Leucocoprinus</taxon>
    </lineage>
</organism>
<reference evidence="2" key="1">
    <citation type="submission" date="2022-07" db="EMBL/GenBank/DDBJ databases">
        <title>Genome Sequence of Leucocoprinus birnbaumii.</title>
        <authorList>
            <person name="Buettner E."/>
        </authorList>
    </citation>
    <scope>NUCLEOTIDE SEQUENCE</scope>
    <source>
        <strain evidence="2">VT141</strain>
    </source>
</reference>
<feature type="compositionally biased region" description="Basic and acidic residues" evidence="1">
    <location>
        <begin position="672"/>
        <end position="692"/>
    </location>
</feature>
<dbReference type="GO" id="GO:0006406">
    <property type="term" value="P:mRNA export from nucleus"/>
    <property type="evidence" value="ECO:0007669"/>
    <property type="project" value="TreeGrafter"/>
</dbReference>
<dbReference type="InterPro" id="IPR021861">
    <property type="entry name" value="THO_THOC1"/>
</dbReference>
<protein>
    <recommendedName>
        <fullName evidence="4">THO complex subunit 1</fullName>
    </recommendedName>
</protein>
<feature type="compositionally biased region" description="Low complexity" evidence="1">
    <location>
        <begin position="555"/>
        <end position="569"/>
    </location>
</feature>
<feature type="region of interest" description="Disordered" evidence="1">
    <location>
        <begin position="536"/>
        <end position="626"/>
    </location>
</feature>
<dbReference type="PANTHER" id="PTHR13265:SF0">
    <property type="entry name" value="HPR1"/>
    <property type="match status" value="1"/>
</dbReference>
<evidence type="ECO:0000313" key="2">
    <source>
        <dbReference type="EMBL" id="KAJ3575241.1"/>
    </source>
</evidence>
<accession>A0AAD5W3C8</accession>
<feature type="region of interest" description="Disordered" evidence="1">
    <location>
        <begin position="672"/>
        <end position="741"/>
    </location>
</feature>
<feature type="compositionally biased region" description="Pro residues" evidence="1">
    <location>
        <begin position="570"/>
        <end position="594"/>
    </location>
</feature>
<dbReference type="AlphaFoldDB" id="A0AAD5W3C8"/>
<feature type="compositionally biased region" description="Basic and acidic residues" evidence="1">
    <location>
        <begin position="542"/>
        <end position="551"/>
    </location>
</feature>
<dbReference type="Proteomes" id="UP001213000">
    <property type="component" value="Unassembled WGS sequence"/>
</dbReference>
<sequence>MVSLQPFLDSLLTSLPDPPILKPQLETIARKTLDESAGKSSSDNRKSQWEYLLKNEIFKLAMTEGEALKRDDSTYYDQLKVRLDLVLTFTELDACEQTFPFVVLQDLLETQTINSCSHIFSWIESRSSRLTEGMVPQKGKALVLLRTLNDLLRRLSKSGSTTVFCGRILTFLSGVFPLGERSGVNLRGEYGTTWEDVWYPKPQDGDVEMDETPGKLDGEKEDNAMEVDAGKVSTPQTVVDKKEDFYNTFWHLQVPFSKPPVFANKDTFPDFKDAVNRVLPVIKEATAKERAMMGSRVGVGSSMYKRKRDPEGEETNVNEYFFAKFLTSPDLLDLEIADTHFRRQFLFQLVILLQHLLTFTKTAKAVWATQRNRSLQMDFTLEPDDAQWVQETLNKSLEELKQTTPNGRAFAETIQTILEREKNWMKWKNELCSPFDKETWSITKDGKTMGLFEATKELREKMRQPREDWPHTLGTEPLTEIWQMGYRDLHDLENPFQPGDVKDFAKKIKLEDSRIEMRKKNLARIAERQAQALAAQAAKAQAESESKETPMKVDASAPTPAPVATSPLHPSLPPRPTTSTPIQPPPAQPGPTPAPAASTPAPAPVAPTPASTPGPSAKKIEPMDPQIAKFEENKQRWSWLALRTARDQYLQHFGRIEAGDVGLLIKEIEKEKAATEQEKAAAGREKAQKVDEGTSTIDEMNSRTPVPEPATGSELHSSTPAHDVQQSDSGGRPAEVEEHQP</sequence>
<dbReference type="EMBL" id="JANIEX010000043">
    <property type="protein sequence ID" value="KAJ3575241.1"/>
    <property type="molecule type" value="Genomic_DNA"/>
</dbReference>
<evidence type="ECO:0000256" key="1">
    <source>
        <dbReference type="SAM" id="MobiDB-lite"/>
    </source>
</evidence>
<feature type="compositionally biased region" description="Polar residues" evidence="1">
    <location>
        <begin position="693"/>
        <end position="704"/>
    </location>
</feature>
<feature type="compositionally biased region" description="Polar residues" evidence="1">
    <location>
        <begin position="714"/>
        <end position="729"/>
    </location>
</feature>
<dbReference type="GO" id="GO:0000445">
    <property type="term" value="C:THO complex part of transcription export complex"/>
    <property type="evidence" value="ECO:0007669"/>
    <property type="project" value="TreeGrafter"/>
</dbReference>